<evidence type="ECO:0008006" key="4">
    <source>
        <dbReference type="Google" id="ProtNLM"/>
    </source>
</evidence>
<reference evidence="2" key="1">
    <citation type="submission" date="2021-02" db="EMBL/GenBank/DDBJ databases">
        <authorList>
            <person name="Nowell W R."/>
        </authorList>
    </citation>
    <scope>NUCLEOTIDE SEQUENCE</scope>
    <source>
        <strain evidence="2">Ploen Becks lab</strain>
    </source>
</reference>
<feature type="region of interest" description="Disordered" evidence="1">
    <location>
        <begin position="255"/>
        <end position="281"/>
    </location>
</feature>
<evidence type="ECO:0000256" key="1">
    <source>
        <dbReference type="SAM" id="MobiDB-lite"/>
    </source>
</evidence>
<protein>
    <recommendedName>
        <fullName evidence="4">MULE transposase domain-containing protein</fullName>
    </recommendedName>
</protein>
<accession>A0A813M575</accession>
<evidence type="ECO:0000313" key="3">
    <source>
        <dbReference type="Proteomes" id="UP000663879"/>
    </source>
</evidence>
<sequence>MTLQFIKKVKIHCSTEIIGSNKIFEEDQTKLYKTLTSENEKNEVASLIRPFHSIKASLQKRKNFFKPKLPNSVAATIVEGRYAKCANGIDNFLIYKTKKNKKLVFCSKIGLEILSQSDEWHADGTFDVAAKYFNQLYLIQACFKTENDRSFPIELWNHYDTVGPRTNNNLEGLNNKLKTHVSSIYKSIELFQTQETNAFVKYRHALENKPAQPRKKLDIGKDNELRIYKKMLEEKNIDIEVYIKYILPLFSFNKKKSDSNDEKDSDSEDEDEDIVESSDEEDQMLLIDIFY</sequence>
<dbReference type="EMBL" id="CAJNOC010000059">
    <property type="protein sequence ID" value="CAF0710880.1"/>
    <property type="molecule type" value="Genomic_DNA"/>
</dbReference>
<name>A0A813M575_9BILA</name>
<keyword evidence="3" id="KW-1185">Reference proteome</keyword>
<proteinExistence type="predicted"/>
<dbReference type="AlphaFoldDB" id="A0A813M575"/>
<comment type="caution">
    <text evidence="2">The sequence shown here is derived from an EMBL/GenBank/DDBJ whole genome shotgun (WGS) entry which is preliminary data.</text>
</comment>
<feature type="compositionally biased region" description="Acidic residues" evidence="1">
    <location>
        <begin position="263"/>
        <end position="281"/>
    </location>
</feature>
<organism evidence="2 3">
    <name type="scientific">Brachionus calyciflorus</name>
    <dbReference type="NCBI Taxonomy" id="104777"/>
    <lineage>
        <taxon>Eukaryota</taxon>
        <taxon>Metazoa</taxon>
        <taxon>Spiralia</taxon>
        <taxon>Gnathifera</taxon>
        <taxon>Rotifera</taxon>
        <taxon>Eurotatoria</taxon>
        <taxon>Monogononta</taxon>
        <taxon>Pseudotrocha</taxon>
        <taxon>Ploima</taxon>
        <taxon>Brachionidae</taxon>
        <taxon>Brachionus</taxon>
    </lineage>
</organism>
<dbReference type="Proteomes" id="UP000663879">
    <property type="component" value="Unassembled WGS sequence"/>
</dbReference>
<evidence type="ECO:0000313" key="2">
    <source>
        <dbReference type="EMBL" id="CAF0710880.1"/>
    </source>
</evidence>
<dbReference type="OrthoDB" id="6621667at2759"/>
<gene>
    <name evidence="2" type="ORF">OXX778_LOCUS1027</name>
</gene>